<organism evidence="1 2">
    <name type="scientific">Demequina muriae</name>
    <dbReference type="NCBI Taxonomy" id="3051664"/>
    <lineage>
        <taxon>Bacteria</taxon>
        <taxon>Bacillati</taxon>
        <taxon>Actinomycetota</taxon>
        <taxon>Actinomycetes</taxon>
        <taxon>Micrococcales</taxon>
        <taxon>Demequinaceae</taxon>
        <taxon>Demequina</taxon>
    </lineage>
</organism>
<proteinExistence type="predicted"/>
<evidence type="ECO:0000313" key="2">
    <source>
        <dbReference type="Proteomes" id="UP001172708"/>
    </source>
</evidence>
<dbReference type="Pfam" id="PF02566">
    <property type="entry name" value="OsmC"/>
    <property type="match status" value="1"/>
</dbReference>
<evidence type="ECO:0000313" key="1">
    <source>
        <dbReference type="EMBL" id="MDN4481739.1"/>
    </source>
</evidence>
<accession>A0ABT8GJX6</accession>
<name>A0ABT8GJX6_9MICO</name>
<dbReference type="PANTHER" id="PTHR42830">
    <property type="entry name" value="OSMOTICALLY INDUCIBLE FAMILY PROTEIN"/>
    <property type="match status" value="1"/>
</dbReference>
<dbReference type="PANTHER" id="PTHR42830:SF1">
    <property type="entry name" value="OSMOTICALLY INDUCIBLE FAMILY PROTEIN"/>
    <property type="match status" value="1"/>
</dbReference>
<dbReference type="Proteomes" id="UP001172708">
    <property type="component" value="Unassembled WGS sequence"/>
</dbReference>
<dbReference type="RefSeq" id="WP_301143474.1">
    <property type="nucleotide sequence ID" value="NZ_JAUHQA010000001.1"/>
</dbReference>
<gene>
    <name evidence="1" type="ORF">QQX02_12485</name>
</gene>
<dbReference type="SUPFAM" id="SSF82784">
    <property type="entry name" value="OsmC-like"/>
    <property type="match status" value="1"/>
</dbReference>
<dbReference type="NCBIfam" id="TIGR03562">
    <property type="entry name" value="osmo_induc_OsmC"/>
    <property type="match status" value="1"/>
</dbReference>
<dbReference type="EMBL" id="JAUHQA010000001">
    <property type="protein sequence ID" value="MDN4481739.1"/>
    <property type="molecule type" value="Genomic_DNA"/>
</dbReference>
<dbReference type="InterPro" id="IPR019904">
    <property type="entry name" value="Peroxiredoxin_OsmC"/>
</dbReference>
<keyword evidence="2" id="KW-1185">Reference proteome</keyword>
<dbReference type="Gene3D" id="3.30.300.20">
    <property type="match status" value="1"/>
</dbReference>
<dbReference type="InterPro" id="IPR015946">
    <property type="entry name" value="KH_dom-like_a/b"/>
</dbReference>
<sequence>MAVHSKASTVWHGSLAEGKGTTTLATGVATLAVDWKARAEGSGSTTTPEELIAAAHASCYSMALSHALTEAGTPPEQIDTSAEVTFVPGEGITSSVLTVTATVPGIDQVRFSEFAEEAKDGCPVSQALAGTHVALESATLL</sequence>
<dbReference type="InterPro" id="IPR052707">
    <property type="entry name" value="OsmC_Ohr_Peroxiredoxin"/>
</dbReference>
<reference evidence="1" key="1">
    <citation type="submission" date="2023-06" db="EMBL/GenBank/DDBJ databases">
        <title>Egi l300058.</title>
        <authorList>
            <person name="Gao L."/>
            <person name="Fang B.-Z."/>
            <person name="Li W.-J."/>
        </authorList>
    </citation>
    <scope>NUCLEOTIDE SEQUENCE</scope>
    <source>
        <strain evidence="1">EGI L300058</strain>
    </source>
</reference>
<protein>
    <submittedName>
        <fullName evidence="1">OsmC family peroxiredoxin</fullName>
    </submittedName>
</protein>
<dbReference type="InterPro" id="IPR036102">
    <property type="entry name" value="OsmC/Ohrsf"/>
</dbReference>
<comment type="caution">
    <text evidence="1">The sequence shown here is derived from an EMBL/GenBank/DDBJ whole genome shotgun (WGS) entry which is preliminary data.</text>
</comment>
<dbReference type="InterPro" id="IPR003718">
    <property type="entry name" value="OsmC/Ohr_fam"/>
</dbReference>